<evidence type="ECO:0000313" key="4">
    <source>
        <dbReference type="Proteomes" id="UP001595660"/>
    </source>
</evidence>
<dbReference type="GeneID" id="69118751"/>
<keyword evidence="4" id="KW-1185">Reference proteome</keyword>
<dbReference type="InterPro" id="IPR002347">
    <property type="entry name" value="SDR_fam"/>
</dbReference>
<dbReference type="PROSITE" id="PS00061">
    <property type="entry name" value="ADH_SHORT"/>
    <property type="match status" value="1"/>
</dbReference>
<dbReference type="PRINTS" id="PR00080">
    <property type="entry name" value="SDRFAMILY"/>
</dbReference>
<dbReference type="Gene3D" id="3.40.50.720">
    <property type="entry name" value="NAD(P)-binding Rossmann-like Domain"/>
    <property type="match status" value="1"/>
</dbReference>
<dbReference type="CDD" id="cd05233">
    <property type="entry name" value="SDR_c"/>
    <property type="match status" value="1"/>
</dbReference>
<dbReference type="PANTHER" id="PTHR42760">
    <property type="entry name" value="SHORT-CHAIN DEHYDROGENASES/REDUCTASES FAMILY MEMBER"/>
    <property type="match status" value="1"/>
</dbReference>
<dbReference type="SUPFAM" id="SSF51735">
    <property type="entry name" value="NAD(P)-binding Rossmann-fold domains"/>
    <property type="match status" value="1"/>
</dbReference>
<proteinExistence type="inferred from homology"/>
<sequence>MYGLLTDRVAVVTGASSGIGRAIAVRFAEEGADVVVADLDETPREDEPPTHEVIAETTDADATFVECDVTNPDDLTDAVAAADEFGGVDVMVNNAGVVNVENVLEVTESAYDAVMDVNAKGVFFGAQRAARAMEDGGVIINMSSIAGLEGTGDYVTYSASKGAVRLMTYSLADALGHMDIRVNAIHPGPTDTELMREDLGAGDSAENPFLANVPRGRMGTPEDIADAAVYLASDLADFVTGASLVVDGGMFSTRGKVLSD</sequence>
<dbReference type="Pfam" id="PF13561">
    <property type="entry name" value="adh_short_C2"/>
    <property type="match status" value="1"/>
</dbReference>
<dbReference type="FunFam" id="3.40.50.720:FF:000084">
    <property type="entry name" value="Short-chain dehydrogenase reductase"/>
    <property type="match status" value="1"/>
</dbReference>
<dbReference type="GO" id="GO:0016491">
    <property type="term" value="F:oxidoreductase activity"/>
    <property type="evidence" value="ECO:0007669"/>
    <property type="project" value="UniProtKB-KW"/>
</dbReference>
<comment type="similarity">
    <text evidence="1">Belongs to the short-chain dehydrogenases/reductases (SDR) family.</text>
</comment>
<dbReference type="InterPro" id="IPR036291">
    <property type="entry name" value="NAD(P)-bd_dom_sf"/>
</dbReference>
<dbReference type="PRINTS" id="PR00081">
    <property type="entry name" value="GDHRDH"/>
</dbReference>
<reference evidence="3 4" key="1">
    <citation type="journal article" date="2019" name="Int. J. Syst. Evol. Microbiol.">
        <title>The Global Catalogue of Microorganisms (GCM) 10K type strain sequencing project: providing services to taxonomists for standard genome sequencing and annotation.</title>
        <authorList>
            <consortium name="The Broad Institute Genomics Platform"/>
            <consortium name="The Broad Institute Genome Sequencing Center for Infectious Disease"/>
            <person name="Wu L."/>
            <person name="Ma J."/>
        </authorList>
    </citation>
    <scope>NUCLEOTIDE SEQUENCE [LARGE SCALE GENOMIC DNA]</scope>
    <source>
        <strain evidence="3 4">CGMCC 1.12562</strain>
    </source>
</reference>
<protein>
    <submittedName>
        <fullName evidence="3">SDR family oxidoreductase</fullName>
    </submittedName>
</protein>
<organism evidence="3 4">
    <name type="scientific">Halobacterium litoreum</name>
    <dbReference type="NCBI Taxonomy" id="2039234"/>
    <lineage>
        <taxon>Archaea</taxon>
        <taxon>Methanobacteriati</taxon>
        <taxon>Methanobacteriota</taxon>
        <taxon>Stenosarchaea group</taxon>
        <taxon>Halobacteria</taxon>
        <taxon>Halobacteriales</taxon>
        <taxon>Halobacteriaceae</taxon>
        <taxon>Halobacterium</taxon>
    </lineage>
</organism>
<evidence type="ECO:0000256" key="2">
    <source>
        <dbReference type="ARBA" id="ARBA00023002"/>
    </source>
</evidence>
<comment type="caution">
    <text evidence="3">The sequence shown here is derived from an EMBL/GenBank/DDBJ whole genome shotgun (WGS) entry which is preliminary data.</text>
</comment>
<dbReference type="RefSeq" id="WP_232570644.1">
    <property type="nucleotide sequence ID" value="NZ_CP089466.1"/>
</dbReference>
<evidence type="ECO:0000256" key="1">
    <source>
        <dbReference type="ARBA" id="ARBA00006484"/>
    </source>
</evidence>
<gene>
    <name evidence="3" type="ORF">ACFOKC_10980</name>
</gene>
<accession>A0ABD5NG42</accession>
<dbReference type="PANTHER" id="PTHR42760:SF133">
    <property type="entry name" value="3-OXOACYL-[ACYL-CARRIER-PROTEIN] REDUCTASE"/>
    <property type="match status" value="1"/>
</dbReference>
<dbReference type="AlphaFoldDB" id="A0ABD5NG42"/>
<dbReference type="Proteomes" id="UP001595660">
    <property type="component" value="Unassembled WGS sequence"/>
</dbReference>
<dbReference type="InterPro" id="IPR020904">
    <property type="entry name" value="Sc_DH/Rdtase_CS"/>
</dbReference>
<evidence type="ECO:0000313" key="3">
    <source>
        <dbReference type="EMBL" id="MFC3478242.1"/>
    </source>
</evidence>
<dbReference type="EMBL" id="JBHRWN010000002">
    <property type="protein sequence ID" value="MFC3478242.1"/>
    <property type="molecule type" value="Genomic_DNA"/>
</dbReference>
<name>A0ABD5NG42_9EURY</name>
<keyword evidence="2" id="KW-0560">Oxidoreductase</keyword>
<dbReference type="NCBIfam" id="NF005559">
    <property type="entry name" value="PRK07231.1"/>
    <property type="match status" value="1"/>
</dbReference>